<keyword evidence="10" id="KW-1185">Reference proteome</keyword>
<dbReference type="GO" id="GO:0005739">
    <property type="term" value="C:mitochondrion"/>
    <property type="evidence" value="ECO:0007669"/>
    <property type="project" value="EnsemblPlants"/>
</dbReference>
<feature type="region of interest" description="Disordered" evidence="7">
    <location>
        <begin position="1"/>
        <end position="22"/>
    </location>
</feature>
<evidence type="ECO:0000313" key="9">
    <source>
        <dbReference type="EMBL" id="ABO97723.1"/>
    </source>
</evidence>
<keyword evidence="6" id="KW-0030">Aminoacyl-tRNA synthetase</keyword>
<dbReference type="GO" id="GO:0009507">
    <property type="term" value="C:chloroplast"/>
    <property type="evidence" value="ECO:0007669"/>
    <property type="project" value="EnsemblPlants"/>
</dbReference>
<dbReference type="SUPFAM" id="SSF55681">
    <property type="entry name" value="Class II aaRS and biotin synthetases"/>
    <property type="match status" value="1"/>
</dbReference>
<dbReference type="Pfam" id="PF01336">
    <property type="entry name" value="tRNA_anti-codon"/>
    <property type="match status" value="1"/>
</dbReference>
<keyword evidence="2" id="KW-0436">Ligase</keyword>
<dbReference type="GO" id="GO:0006422">
    <property type="term" value="P:aspartyl-tRNA aminoacylation"/>
    <property type="evidence" value="ECO:0007669"/>
    <property type="project" value="TreeGrafter"/>
</dbReference>
<feature type="domain" description="Aminoacyl-transfer RNA synthetases class-II family profile" evidence="8">
    <location>
        <begin position="140"/>
        <end position="587"/>
    </location>
</feature>
<sequence length="623" mass="68151">MARVDSTRARASSSSSEALEWPSRDRLAGTLRDGDVGAEATLCGWIDKSRDMGGIAFADVRDHSGIAQIVADEDASAEVRETFGNLRQECVVRARGTVRARKSVNKKTKTGTVELVVTELKILNSVGKSLPFAVSESSGEKEEIKEETRLEHRVLDLRRPQMARNLKLRHDTLRALRKVMEDDYGFLEVETPMLTRSTPEGARDYLVPSRLQPGGAYALPQSPQLFKQMLMVAGVDRYYQVARCFRDEDLRADRQPEFTQLDIEMAFTDDAGIMKLAEDLMRAAFKSGVDVDLPASFPQMTYAHAMEKYGSDKPDLRYGLEMTTLDDALAGCEFKIFADALAESNGTVKALVVDDDKKIPNSKLKPKGDVFNEALAAGAGGLAFARVADDGKSLEGAKGLVEGTAAHAAAMISASGAKPGDLMLFAAGNKALVNKTLDRVRQYIAKTYDMIPENAHAVLWITEFPMFEFNEDENRYEAMHHPFTAPNQDDAAANPDDLTGARAIAYDLVYNGVEIGGGSLRIYRRDVQEKVFRAIGLSDEEAENKFGYLMEAFQYGAPPHGGLAFGLDRLVMMLAGAKSIRDVIAFPKTAAGQCLLTEAPGQVSDAQYADLHVRSVAPPPKTD</sequence>
<proteinExistence type="inferred from homology"/>
<dbReference type="InterPro" id="IPR006195">
    <property type="entry name" value="aa-tRNA-synth_II"/>
</dbReference>
<dbReference type="GeneID" id="5003126"/>
<organism evidence="9 10">
    <name type="scientific">Ostreococcus lucimarinus (strain CCE9901)</name>
    <dbReference type="NCBI Taxonomy" id="436017"/>
    <lineage>
        <taxon>Eukaryota</taxon>
        <taxon>Viridiplantae</taxon>
        <taxon>Chlorophyta</taxon>
        <taxon>Mamiellophyceae</taxon>
        <taxon>Mamiellales</taxon>
        <taxon>Bathycoccaceae</taxon>
        <taxon>Ostreococcus</taxon>
    </lineage>
</organism>
<dbReference type="CDD" id="cd00777">
    <property type="entry name" value="AspRS_core"/>
    <property type="match status" value="1"/>
</dbReference>
<dbReference type="GO" id="GO:0005524">
    <property type="term" value="F:ATP binding"/>
    <property type="evidence" value="ECO:0007669"/>
    <property type="project" value="UniProtKB-KW"/>
</dbReference>
<evidence type="ECO:0000256" key="3">
    <source>
        <dbReference type="ARBA" id="ARBA00022741"/>
    </source>
</evidence>
<keyword evidence="3" id="KW-0547">Nucleotide-binding</keyword>
<evidence type="ECO:0000256" key="5">
    <source>
        <dbReference type="ARBA" id="ARBA00022917"/>
    </source>
</evidence>
<dbReference type="Pfam" id="PF00152">
    <property type="entry name" value="tRNA-synt_2"/>
    <property type="match status" value="1"/>
</dbReference>
<dbReference type="GO" id="GO:0003676">
    <property type="term" value="F:nucleic acid binding"/>
    <property type="evidence" value="ECO:0007669"/>
    <property type="project" value="InterPro"/>
</dbReference>
<feature type="compositionally biased region" description="Low complexity" evidence="7">
    <location>
        <begin position="9"/>
        <end position="21"/>
    </location>
</feature>
<gene>
    <name evidence="9" type="ORF">OSTLU_16561</name>
</gene>
<keyword evidence="4" id="KW-0067">ATP-binding</keyword>
<reference evidence="9 10" key="1">
    <citation type="journal article" date="2007" name="Proc. Natl. Acad. Sci. U.S.A.">
        <title>The tiny eukaryote Ostreococcus provides genomic insights into the paradox of plankton speciation.</title>
        <authorList>
            <person name="Palenik B."/>
            <person name="Grimwood J."/>
            <person name="Aerts A."/>
            <person name="Rouze P."/>
            <person name="Salamov A."/>
            <person name="Putnam N."/>
            <person name="Dupont C."/>
            <person name="Jorgensen R."/>
            <person name="Derelle E."/>
            <person name="Rombauts S."/>
            <person name="Zhou K."/>
            <person name="Otillar R."/>
            <person name="Merchant S.S."/>
            <person name="Podell S."/>
            <person name="Gaasterland T."/>
            <person name="Napoli C."/>
            <person name="Gendler K."/>
            <person name="Manuell A."/>
            <person name="Tai V."/>
            <person name="Vallon O."/>
            <person name="Piganeau G."/>
            <person name="Jancek S."/>
            <person name="Heijde M."/>
            <person name="Jabbari K."/>
            <person name="Bowler C."/>
            <person name="Lohr M."/>
            <person name="Robbens S."/>
            <person name="Werner G."/>
            <person name="Dubchak I."/>
            <person name="Pazour G.J."/>
            <person name="Ren Q."/>
            <person name="Paulsen I."/>
            <person name="Delwiche C."/>
            <person name="Schmutz J."/>
            <person name="Rokhsar D."/>
            <person name="Van de Peer Y."/>
            <person name="Moreau H."/>
            <person name="Grigoriev I.V."/>
        </authorList>
    </citation>
    <scope>NUCLEOTIDE SEQUENCE [LARGE SCALE GENOMIC DNA]</scope>
    <source>
        <strain evidence="9 10">CCE9901</strain>
    </source>
</reference>
<evidence type="ECO:0000256" key="7">
    <source>
        <dbReference type="SAM" id="MobiDB-lite"/>
    </source>
</evidence>
<dbReference type="CDD" id="cd04317">
    <property type="entry name" value="EcAspRS_like_N"/>
    <property type="match status" value="1"/>
</dbReference>
<dbReference type="HAMAP" id="MF_00044">
    <property type="entry name" value="Asp_tRNA_synth_type1"/>
    <property type="match status" value="1"/>
</dbReference>
<dbReference type="InterPro" id="IPR004365">
    <property type="entry name" value="NA-bd_OB_tRNA"/>
</dbReference>
<dbReference type="InterPro" id="IPR045864">
    <property type="entry name" value="aa-tRNA-synth_II/BPL/LPL"/>
</dbReference>
<dbReference type="Gene3D" id="3.30.930.10">
    <property type="entry name" value="Bira Bifunctional Protein, Domain 2"/>
    <property type="match status" value="1"/>
</dbReference>
<dbReference type="Gene3D" id="2.40.50.140">
    <property type="entry name" value="Nucleic acid-binding proteins"/>
    <property type="match status" value="1"/>
</dbReference>
<dbReference type="PANTHER" id="PTHR22594">
    <property type="entry name" value="ASPARTYL/LYSYL-TRNA SYNTHETASE"/>
    <property type="match status" value="1"/>
</dbReference>
<dbReference type="InterPro" id="IPR047090">
    <property type="entry name" value="AspRS_core"/>
</dbReference>
<dbReference type="NCBIfam" id="TIGR00459">
    <property type="entry name" value="aspS_bact"/>
    <property type="match status" value="1"/>
</dbReference>
<dbReference type="NCBIfam" id="NF001750">
    <property type="entry name" value="PRK00476.1"/>
    <property type="match status" value="1"/>
</dbReference>
<dbReference type="eggNOG" id="KOG2411">
    <property type="taxonomic scope" value="Eukaryota"/>
</dbReference>
<dbReference type="OMA" id="LCGWVDR"/>
<dbReference type="STRING" id="436017.A4S1U9"/>
<dbReference type="PRINTS" id="PR01042">
    <property type="entry name" value="TRNASYNTHASP"/>
</dbReference>
<evidence type="ECO:0000256" key="6">
    <source>
        <dbReference type="ARBA" id="ARBA00023146"/>
    </source>
</evidence>
<dbReference type="PANTHER" id="PTHR22594:SF5">
    <property type="entry name" value="ASPARTATE--TRNA LIGASE, MITOCHONDRIAL"/>
    <property type="match status" value="1"/>
</dbReference>
<dbReference type="EMBL" id="CP000588">
    <property type="protein sequence ID" value="ABO97723.1"/>
    <property type="molecule type" value="Genomic_DNA"/>
</dbReference>
<dbReference type="Gramene" id="ABO97723">
    <property type="protein sequence ID" value="ABO97723"/>
    <property type="gene ID" value="OSTLU_16561"/>
</dbReference>
<dbReference type="AlphaFoldDB" id="A4S1U9"/>
<dbReference type="PROSITE" id="PS50862">
    <property type="entry name" value="AA_TRNA_LIGASE_II"/>
    <property type="match status" value="1"/>
</dbReference>
<dbReference type="InterPro" id="IPR002312">
    <property type="entry name" value="Asp/Asn-tRNA-synth_IIb"/>
</dbReference>
<dbReference type="KEGG" id="olu:OSTLU_16561"/>
<evidence type="ECO:0000256" key="2">
    <source>
        <dbReference type="ARBA" id="ARBA00022598"/>
    </source>
</evidence>
<keyword evidence="5" id="KW-0648">Protein biosynthesis</keyword>
<dbReference type="InterPro" id="IPR004364">
    <property type="entry name" value="Aa-tRNA-synt_II"/>
</dbReference>
<evidence type="ECO:0000313" key="10">
    <source>
        <dbReference type="Proteomes" id="UP000001568"/>
    </source>
</evidence>
<accession>A4S1U9</accession>
<dbReference type="Proteomes" id="UP000001568">
    <property type="component" value="Chromosome 8"/>
</dbReference>
<dbReference type="SUPFAM" id="SSF55261">
    <property type="entry name" value="GAD domain-like"/>
    <property type="match status" value="1"/>
</dbReference>
<dbReference type="Gene3D" id="3.30.1360.30">
    <property type="entry name" value="GAD-like domain"/>
    <property type="match status" value="1"/>
</dbReference>
<evidence type="ECO:0000256" key="1">
    <source>
        <dbReference type="ARBA" id="ARBA00006303"/>
    </source>
</evidence>
<dbReference type="GO" id="GO:0004815">
    <property type="term" value="F:aspartate-tRNA ligase activity"/>
    <property type="evidence" value="ECO:0007669"/>
    <property type="project" value="TreeGrafter"/>
</dbReference>
<protein>
    <recommendedName>
        <fullName evidence="8">Aminoacyl-transfer RNA synthetases class-II family profile domain-containing protein</fullName>
    </recommendedName>
</protein>
<dbReference type="HOGENOM" id="CLU_014330_3_2_1"/>
<dbReference type="InterPro" id="IPR004524">
    <property type="entry name" value="Asp-tRNA-ligase_1"/>
</dbReference>
<dbReference type="RefSeq" id="XP_001419430.1">
    <property type="nucleotide sequence ID" value="XM_001419393.1"/>
</dbReference>
<evidence type="ECO:0000259" key="8">
    <source>
        <dbReference type="PROSITE" id="PS50862"/>
    </source>
</evidence>
<dbReference type="InterPro" id="IPR012340">
    <property type="entry name" value="NA-bd_OB-fold"/>
</dbReference>
<dbReference type="Pfam" id="PF02938">
    <property type="entry name" value="GAD"/>
    <property type="match status" value="1"/>
</dbReference>
<dbReference type="OrthoDB" id="439710at2759"/>
<name>A4S1U9_OSTLU</name>
<evidence type="ECO:0000256" key="4">
    <source>
        <dbReference type="ARBA" id="ARBA00022840"/>
    </source>
</evidence>
<dbReference type="InterPro" id="IPR029351">
    <property type="entry name" value="GAD_dom"/>
</dbReference>
<comment type="similarity">
    <text evidence="1">Belongs to the class-II aminoacyl-tRNA synthetase family. Type 1 subfamily.</text>
</comment>
<dbReference type="SUPFAM" id="SSF50249">
    <property type="entry name" value="Nucleic acid-binding proteins"/>
    <property type="match status" value="1"/>
</dbReference>
<dbReference type="InterPro" id="IPR004115">
    <property type="entry name" value="GAD-like_sf"/>
</dbReference>
<dbReference type="InterPro" id="IPR047089">
    <property type="entry name" value="Asp-tRNA-ligase_1_N"/>
</dbReference>